<comment type="caution">
    <text evidence="1">The sequence shown here is derived from an EMBL/GenBank/DDBJ whole genome shotgun (WGS) entry which is preliminary data.</text>
</comment>
<reference evidence="1 2" key="1">
    <citation type="submission" date="2021-04" db="EMBL/GenBank/DDBJ databases">
        <authorList>
            <person name="Pira H."/>
            <person name="Risdian C."/>
            <person name="Wink J."/>
        </authorList>
    </citation>
    <scope>NUCLEOTIDE SEQUENCE [LARGE SCALE GENOMIC DNA]</scope>
    <source>
        <strain evidence="1 2">WH53</strain>
    </source>
</reference>
<dbReference type="Proteomes" id="UP000690515">
    <property type="component" value="Unassembled WGS sequence"/>
</dbReference>
<gene>
    <name evidence="1" type="ORF">KCG35_22970</name>
</gene>
<sequence length="109" mass="12280">MSIHESTYYRRQHVTGPGCVLVSIKFGKTPEDGVLVVKRLALKQEEAEIQFDLDRHIEEILAGVQIANEKHDGNLEVQEIEVVPNDYPQRGQAMSAAFKIAEHVLTKNI</sequence>
<keyword evidence="2" id="KW-1185">Reference proteome</keyword>
<name>A0ABS5ZIL7_9GAMM</name>
<dbReference type="EMBL" id="JAGSOY010000120">
    <property type="protein sequence ID" value="MBU2713921.1"/>
    <property type="molecule type" value="Genomic_DNA"/>
</dbReference>
<accession>A0ABS5ZIL7</accession>
<proteinExistence type="predicted"/>
<protein>
    <submittedName>
        <fullName evidence="1">Uncharacterized protein</fullName>
    </submittedName>
</protein>
<evidence type="ECO:0000313" key="1">
    <source>
        <dbReference type="EMBL" id="MBU2713921.1"/>
    </source>
</evidence>
<organism evidence="1 2">
    <name type="scientific">Zooshikella harenae</name>
    <dbReference type="NCBI Taxonomy" id="2827238"/>
    <lineage>
        <taxon>Bacteria</taxon>
        <taxon>Pseudomonadati</taxon>
        <taxon>Pseudomonadota</taxon>
        <taxon>Gammaproteobacteria</taxon>
        <taxon>Oceanospirillales</taxon>
        <taxon>Zooshikellaceae</taxon>
        <taxon>Zooshikella</taxon>
    </lineage>
</organism>
<evidence type="ECO:0000313" key="2">
    <source>
        <dbReference type="Proteomes" id="UP000690515"/>
    </source>
</evidence>
<dbReference type="RefSeq" id="WP_215822197.1">
    <property type="nucleotide sequence ID" value="NZ_JAGSOY010000120.1"/>
</dbReference>